<accession>A0A5V8W512</accession>
<reference evidence="1" key="1">
    <citation type="submission" date="2018-06" db="EMBL/GenBank/DDBJ databases">
        <authorList>
            <person name="Ashton P.M."/>
            <person name="Dallman T."/>
            <person name="Nair S."/>
            <person name="De Pinna E."/>
            <person name="Peters T."/>
            <person name="Grant K."/>
        </authorList>
    </citation>
    <scope>NUCLEOTIDE SEQUENCE</scope>
    <source>
        <strain evidence="1">45256</strain>
    </source>
</reference>
<sequence length="61" mass="6101">GRQSPRHGAAVRGRTQKFLTPAAKSFVAGTSPPGRLKRDVVISAPGKSGCGEQAAEVAAGG</sequence>
<evidence type="ECO:0000313" key="1">
    <source>
        <dbReference type="EMBL" id="EBV4572194.1"/>
    </source>
</evidence>
<feature type="non-terminal residue" evidence="1">
    <location>
        <position position="1"/>
    </location>
</feature>
<protein>
    <submittedName>
        <fullName evidence="1">Uncharacterized protein</fullName>
    </submittedName>
</protein>
<gene>
    <name evidence="1" type="ORF">DOW48_24980</name>
</gene>
<name>A0A5V8W512_SALET</name>
<dbReference type="EMBL" id="AAHFHJ010000074">
    <property type="protein sequence ID" value="EBV4572194.1"/>
    <property type="molecule type" value="Genomic_DNA"/>
</dbReference>
<comment type="caution">
    <text evidence="1">The sequence shown here is derived from an EMBL/GenBank/DDBJ whole genome shotgun (WGS) entry which is preliminary data.</text>
</comment>
<proteinExistence type="predicted"/>
<organism evidence="1">
    <name type="scientific">Salmonella enterica subsp. enterica serovar Nima</name>
    <dbReference type="NCBI Taxonomy" id="940233"/>
    <lineage>
        <taxon>Bacteria</taxon>
        <taxon>Pseudomonadati</taxon>
        <taxon>Pseudomonadota</taxon>
        <taxon>Gammaproteobacteria</taxon>
        <taxon>Enterobacterales</taxon>
        <taxon>Enterobacteriaceae</taxon>
        <taxon>Salmonella</taxon>
    </lineage>
</organism>
<dbReference type="AlphaFoldDB" id="A0A5V8W512"/>